<evidence type="ECO:0000313" key="2">
    <source>
        <dbReference type="Proteomes" id="UP000824099"/>
    </source>
</evidence>
<protein>
    <submittedName>
        <fullName evidence="1">Uncharacterized protein</fullName>
    </submittedName>
</protein>
<evidence type="ECO:0000313" key="1">
    <source>
        <dbReference type="EMBL" id="HIU64102.1"/>
    </source>
</evidence>
<reference evidence="1" key="2">
    <citation type="journal article" date="2021" name="PeerJ">
        <title>Extensive microbial diversity within the chicken gut microbiome revealed by metagenomics and culture.</title>
        <authorList>
            <person name="Gilroy R."/>
            <person name="Ravi A."/>
            <person name="Getino M."/>
            <person name="Pursley I."/>
            <person name="Horton D.L."/>
            <person name="Alikhan N.F."/>
            <person name="Baker D."/>
            <person name="Gharbi K."/>
            <person name="Hall N."/>
            <person name="Watson M."/>
            <person name="Adriaenssens E.M."/>
            <person name="Foster-Nyarko E."/>
            <person name="Jarju S."/>
            <person name="Secka A."/>
            <person name="Antonio M."/>
            <person name="Oren A."/>
            <person name="Chaudhuri R.R."/>
            <person name="La Ragione R."/>
            <person name="Hildebrand F."/>
            <person name="Pallen M.J."/>
        </authorList>
    </citation>
    <scope>NUCLEOTIDE SEQUENCE</scope>
    <source>
        <strain evidence="1">CHK160-1198</strain>
    </source>
</reference>
<gene>
    <name evidence="1" type="ORF">IAB06_03550</name>
</gene>
<proteinExistence type="predicted"/>
<organism evidence="1 2">
    <name type="scientific">Candidatus Avacidaminococcus intestinavium</name>
    <dbReference type="NCBI Taxonomy" id="2840684"/>
    <lineage>
        <taxon>Bacteria</taxon>
        <taxon>Bacillati</taxon>
        <taxon>Bacillota</taxon>
        <taxon>Negativicutes</taxon>
        <taxon>Acidaminococcales</taxon>
        <taxon>Acidaminococcaceae</taxon>
        <taxon>Acidaminococcaceae incertae sedis</taxon>
        <taxon>Candidatus Avacidaminococcus</taxon>
    </lineage>
</organism>
<dbReference type="Proteomes" id="UP000824099">
    <property type="component" value="Unassembled WGS sequence"/>
</dbReference>
<name>A0A9D1SLK6_9FIRM</name>
<dbReference type="EMBL" id="DVNI01000051">
    <property type="protein sequence ID" value="HIU64102.1"/>
    <property type="molecule type" value="Genomic_DNA"/>
</dbReference>
<accession>A0A9D1SLK6</accession>
<comment type="caution">
    <text evidence="1">The sequence shown here is derived from an EMBL/GenBank/DDBJ whole genome shotgun (WGS) entry which is preliminary data.</text>
</comment>
<dbReference type="AlphaFoldDB" id="A0A9D1SLK6"/>
<reference evidence="1" key="1">
    <citation type="submission" date="2020-10" db="EMBL/GenBank/DDBJ databases">
        <authorList>
            <person name="Gilroy R."/>
        </authorList>
    </citation>
    <scope>NUCLEOTIDE SEQUENCE</scope>
    <source>
        <strain evidence="1">CHK160-1198</strain>
    </source>
</reference>
<sequence>MLQDPSFVEGLDKALAENPDLTEYNGIIVKGVDIQGRVIDATTQDNRDKIIQGSNNTIKSIMNGVYDIAISEALGVVENSKVLQDATNKYQWAIVTKKGIGYVRKIPLIGGTTLLVKIDEASKYMSDEELKSYVKKEGSKFIISYGTGAVAGGAIGGPPGFVVGVFVGVAFEELTEKTYEKYFR</sequence>